<feature type="domain" description="Carbohydrate kinase PfkB" evidence="13">
    <location>
        <begin position="126"/>
        <end position="398"/>
    </location>
</feature>
<evidence type="ECO:0000256" key="7">
    <source>
        <dbReference type="ARBA" id="ARBA00022777"/>
    </source>
</evidence>
<evidence type="ECO:0000256" key="1">
    <source>
        <dbReference type="ARBA" id="ARBA00010688"/>
    </source>
</evidence>
<evidence type="ECO:0000256" key="9">
    <source>
        <dbReference type="ARBA" id="ARBA00032802"/>
    </source>
</evidence>
<dbReference type="GO" id="GO:0005829">
    <property type="term" value="C:cytosol"/>
    <property type="evidence" value="ECO:0007669"/>
    <property type="project" value="TreeGrafter"/>
</dbReference>
<comment type="function">
    <text evidence="11">Catalyzes the ATP-dependent phosphorylation of fructose-l-phosphate to fructose-l,6-bisphosphate.</text>
</comment>
<keyword evidence="4 11" id="KW-0808">Transferase</keyword>
<dbReference type="AlphaFoldDB" id="A0A5C5EBB1"/>
<evidence type="ECO:0000313" key="15">
    <source>
        <dbReference type="Proteomes" id="UP000313395"/>
    </source>
</evidence>
<sequence length="419" mass="46618">MASIKTGTLLKDMFFLMLFSIPFSLSSMFSVKFSSVIRSFFLPVRILYLSNLDLFMMPFILAQFRPFSCVYAYGFSVLARVSAQKGYLLSLPADRVILWLNAKRIACHPRLEELYMIYTITLNPTIDYIVTVPRLTLGQSHHMQDELITPGGKGIMVSRVLKALGIPSIALGFRGGFTGDFVREYMEELNILNQFTVIKERTRINLVLKSDQDTEISDYGPNATEEEVARFLKGFEDISTQDFVVMSGSKLPSMPKDFYEQLIRSLHEEGVPFACDITKDELRNSLQYHPLVVKPNQKEVGEFFGRTFTTWQEVIPYGKQLVELGAQNAIVSLGGDGALLFTAQEVIYAPPLSGEVANPVGSGDSMVAGFVGTFIRTGDPLEAFRVAVACGTATAFSPDIATADEIEVQLARVVLEKIE</sequence>
<keyword evidence="15" id="KW-1185">Reference proteome</keyword>
<dbReference type="Gene3D" id="3.40.1190.20">
    <property type="match status" value="1"/>
</dbReference>
<dbReference type="GO" id="GO:0008662">
    <property type="term" value="F:1-phosphofructokinase activity"/>
    <property type="evidence" value="ECO:0007669"/>
    <property type="project" value="UniProtKB-UniRule"/>
</dbReference>
<dbReference type="PROSITE" id="PS00584">
    <property type="entry name" value="PFKB_KINASES_2"/>
    <property type="match status" value="1"/>
</dbReference>
<protein>
    <recommendedName>
        <fullName evidence="3 11">1-phosphofructokinase</fullName>
        <shortName evidence="11">Fru1PK</shortName>
        <ecNumber evidence="2 11">2.7.1.56</ecNumber>
    </recommendedName>
    <alternativeName>
        <fullName evidence="9 11">Fructose 1-phosphate kinase</fullName>
    </alternativeName>
</protein>
<evidence type="ECO:0000256" key="8">
    <source>
        <dbReference type="ARBA" id="ARBA00022840"/>
    </source>
</evidence>
<dbReference type="EMBL" id="VENO01000001">
    <property type="protein sequence ID" value="TNV70274.1"/>
    <property type="molecule type" value="Genomic_DNA"/>
</dbReference>
<dbReference type="Proteomes" id="UP000313395">
    <property type="component" value="Unassembled WGS sequence"/>
</dbReference>
<dbReference type="EC" id="2.7.1.56" evidence="2 11"/>
<proteinExistence type="inferred from homology"/>
<keyword evidence="12" id="KW-1133">Transmembrane helix</keyword>
<name>A0A5C5EBB1_9LACT</name>
<dbReference type="InterPro" id="IPR022463">
    <property type="entry name" value="1-PFruKinase"/>
</dbReference>
<gene>
    <name evidence="14" type="primary">pfkB</name>
    <name evidence="14" type="ORF">FHK04_03360</name>
</gene>
<dbReference type="Pfam" id="PF00294">
    <property type="entry name" value="PfkB"/>
    <property type="match status" value="1"/>
</dbReference>
<evidence type="ECO:0000256" key="4">
    <source>
        <dbReference type="ARBA" id="ARBA00022679"/>
    </source>
</evidence>
<comment type="similarity">
    <text evidence="1 11">Belongs to the carbohydrate kinase PfkB family.</text>
</comment>
<dbReference type="CDD" id="cd01164">
    <property type="entry name" value="FruK_PfkB_like"/>
    <property type="match status" value="1"/>
</dbReference>
<evidence type="ECO:0000256" key="5">
    <source>
        <dbReference type="ARBA" id="ARBA00022736"/>
    </source>
</evidence>
<dbReference type="SUPFAM" id="SSF53613">
    <property type="entry name" value="Ribokinase-like"/>
    <property type="match status" value="1"/>
</dbReference>
<dbReference type="NCBIfam" id="TIGR03828">
    <property type="entry name" value="pfkB"/>
    <property type="match status" value="1"/>
</dbReference>
<keyword evidence="12" id="KW-0472">Membrane</keyword>
<keyword evidence="5" id="KW-0423">Lactose metabolism</keyword>
<dbReference type="InterPro" id="IPR011611">
    <property type="entry name" value="PfkB_dom"/>
</dbReference>
<evidence type="ECO:0000256" key="11">
    <source>
        <dbReference type="RuleBase" id="RU369061"/>
    </source>
</evidence>
<keyword evidence="7 11" id="KW-0418">Kinase</keyword>
<keyword evidence="8 11" id="KW-0067">ATP-binding</keyword>
<evidence type="ECO:0000256" key="3">
    <source>
        <dbReference type="ARBA" id="ARBA00013596"/>
    </source>
</evidence>
<dbReference type="InterPro" id="IPR029056">
    <property type="entry name" value="Ribokinase-like"/>
</dbReference>
<accession>A0A5C5EBB1</accession>
<evidence type="ECO:0000256" key="2">
    <source>
        <dbReference type="ARBA" id="ARBA00012131"/>
    </source>
</evidence>
<keyword evidence="12" id="KW-0812">Transmembrane</keyword>
<evidence type="ECO:0000259" key="13">
    <source>
        <dbReference type="Pfam" id="PF00294"/>
    </source>
</evidence>
<dbReference type="InterPro" id="IPR017583">
    <property type="entry name" value="Tagatose/fructose_Pkinase"/>
</dbReference>
<feature type="transmembrane region" description="Helical" evidence="12">
    <location>
        <begin position="13"/>
        <end position="34"/>
    </location>
</feature>
<dbReference type="GO" id="GO:0005988">
    <property type="term" value="P:lactose metabolic process"/>
    <property type="evidence" value="ECO:0007669"/>
    <property type="project" value="UniProtKB-KW"/>
</dbReference>
<evidence type="ECO:0000256" key="6">
    <source>
        <dbReference type="ARBA" id="ARBA00022741"/>
    </source>
</evidence>
<dbReference type="NCBIfam" id="TIGR03168">
    <property type="entry name" value="1-PFK"/>
    <property type="match status" value="1"/>
</dbReference>
<dbReference type="FunFam" id="3.40.1190.20:FF:000001">
    <property type="entry name" value="Phosphofructokinase"/>
    <property type="match status" value="1"/>
</dbReference>
<dbReference type="InterPro" id="IPR002173">
    <property type="entry name" value="Carboh/pur_kinase_PfkB_CS"/>
</dbReference>
<comment type="catalytic activity">
    <reaction evidence="10 11">
        <text>beta-D-fructose 1-phosphate + ATP = beta-D-fructose 1,6-bisphosphate + ADP + H(+)</text>
        <dbReference type="Rhea" id="RHEA:14213"/>
        <dbReference type="ChEBI" id="CHEBI:15378"/>
        <dbReference type="ChEBI" id="CHEBI:30616"/>
        <dbReference type="ChEBI" id="CHEBI:32966"/>
        <dbReference type="ChEBI" id="CHEBI:138881"/>
        <dbReference type="ChEBI" id="CHEBI:456216"/>
        <dbReference type="EC" id="2.7.1.56"/>
    </reaction>
</comment>
<dbReference type="PANTHER" id="PTHR46566">
    <property type="entry name" value="1-PHOSPHOFRUCTOKINASE-RELATED"/>
    <property type="match status" value="1"/>
</dbReference>
<dbReference type="GO" id="GO:0044281">
    <property type="term" value="P:small molecule metabolic process"/>
    <property type="evidence" value="ECO:0007669"/>
    <property type="project" value="UniProtKB-ARBA"/>
</dbReference>
<organism evidence="14 15">
    <name type="scientific">Trichococcus shcherbakoviae subsp. psychrophilus</name>
    <dbReference type="NCBI Taxonomy" id="2585775"/>
    <lineage>
        <taxon>Bacteria</taxon>
        <taxon>Bacillati</taxon>
        <taxon>Bacillota</taxon>
        <taxon>Bacilli</taxon>
        <taxon>Lactobacillales</taxon>
        <taxon>Carnobacteriaceae</taxon>
        <taxon>Trichococcus</taxon>
    </lineage>
</organism>
<comment type="caution">
    <text evidence="14">The sequence shown here is derived from an EMBL/GenBank/DDBJ whole genome shotgun (WGS) entry which is preliminary data.</text>
</comment>
<keyword evidence="6 11" id="KW-0547">Nucleotide-binding</keyword>
<dbReference type="PANTHER" id="PTHR46566:SF1">
    <property type="entry name" value="1-PHOSPHOFRUCTOKINASE"/>
    <property type="match status" value="1"/>
</dbReference>
<dbReference type="GO" id="GO:0016052">
    <property type="term" value="P:carbohydrate catabolic process"/>
    <property type="evidence" value="ECO:0007669"/>
    <property type="project" value="UniProtKB-ARBA"/>
</dbReference>
<reference evidence="14 15" key="1">
    <citation type="submission" date="2019-06" db="EMBL/GenBank/DDBJ databases">
        <title>Description Trichococcus psychrophilus sp. nov., isolated from a cold spring, by genomic and phenotypic analyses.</title>
        <authorList>
            <person name="Zakharyuk A."/>
        </authorList>
    </citation>
    <scope>NUCLEOTIDE SEQUENCE [LARGE SCALE GENOMIC DNA]</scope>
    <source>
        <strain evidence="14 15">SKBG</strain>
    </source>
</reference>
<evidence type="ECO:0000256" key="10">
    <source>
        <dbReference type="ARBA" id="ARBA00047745"/>
    </source>
</evidence>
<dbReference type="GO" id="GO:0005524">
    <property type="term" value="F:ATP binding"/>
    <property type="evidence" value="ECO:0007669"/>
    <property type="project" value="UniProtKB-UniRule"/>
</dbReference>
<evidence type="ECO:0000313" key="14">
    <source>
        <dbReference type="EMBL" id="TNV70274.1"/>
    </source>
</evidence>
<evidence type="ECO:0000256" key="12">
    <source>
        <dbReference type="SAM" id="Phobius"/>
    </source>
</evidence>